<accession>A0ABN9VYS0</accession>
<protein>
    <submittedName>
        <fullName evidence="2">Uncharacterized protein</fullName>
    </submittedName>
</protein>
<feature type="non-terminal residue" evidence="2">
    <location>
        <position position="311"/>
    </location>
</feature>
<comment type="caution">
    <text evidence="2">The sequence shown here is derived from an EMBL/GenBank/DDBJ whole genome shotgun (WGS) entry which is preliminary data.</text>
</comment>
<sequence>ATTLLAVLMHGSMLRMSALCPSLKPRQLVDDVSLQWTGHAKHCANELGEGIDQLKFELQGLQLPIQIKKLGYVAASSRGSKAFRSAARARQAAGITPSVTHGASVSGVSDAVLKPIRSIAALLAGVRPTGSICMGMPLQDQPHYDPLYAATINIVFMYASMLREGRLGMQALGDAWEFVNGQMSAQPSWSRVRGPLGALWLTLHRIGWRLASSTSFESDLGTVLDLNQMAPRDVRDQVVQGVTRWLLARAESHIETHNGEQFWHRGIRRCVEKAVRDPSERGSLQCVWTDAMWPRQKKYEKRLVDCGKCLA</sequence>
<name>A0ABN9VYS0_9DINO</name>
<dbReference type="EMBL" id="CAUYUJ010017885">
    <property type="protein sequence ID" value="CAK0878816.1"/>
    <property type="molecule type" value="Genomic_DNA"/>
</dbReference>
<organism evidence="2 3">
    <name type="scientific">Prorocentrum cordatum</name>
    <dbReference type="NCBI Taxonomy" id="2364126"/>
    <lineage>
        <taxon>Eukaryota</taxon>
        <taxon>Sar</taxon>
        <taxon>Alveolata</taxon>
        <taxon>Dinophyceae</taxon>
        <taxon>Prorocentrales</taxon>
        <taxon>Prorocentraceae</taxon>
        <taxon>Prorocentrum</taxon>
    </lineage>
</organism>
<gene>
    <name evidence="2" type="ORF">PCOR1329_LOCUS62440</name>
</gene>
<feature type="chain" id="PRO_5046103036" evidence="1">
    <location>
        <begin position="19"/>
        <end position="311"/>
    </location>
</feature>
<reference evidence="2" key="1">
    <citation type="submission" date="2023-10" db="EMBL/GenBank/DDBJ databases">
        <authorList>
            <person name="Chen Y."/>
            <person name="Shah S."/>
            <person name="Dougan E. K."/>
            <person name="Thang M."/>
            <person name="Chan C."/>
        </authorList>
    </citation>
    <scope>NUCLEOTIDE SEQUENCE [LARGE SCALE GENOMIC DNA]</scope>
</reference>
<evidence type="ECO:0000313" key="3">
    <source>
        <dbReference type="Proteomes" id="UP001189429"/>
    </source>
</evidence>
<keyword evidence="3" id="KW-1185">Reference proteome</keyword>
<dbReference type="Proteomes" id="UP001189429">
    <property type="component" value="Unassembled WGS sequence"/>
</dbReference>
<evidence type="ECO:0000313" key="2">
    <source>
        <dbReference type="EMBL" id="CAK0878816.1"/>
    </source>
</evidence>
<feature type="signal peptide" evidence="1">
    <location>
        <begin position="1"/>
        <end position="18"/>
    </location>
</feature>
<keyword evidence="1" id="KW-0732">Signal</keyword>
<feature type="non-terminal residue" evidence="2">
    <location>
        <position position="1"/>
    </location>
</feature>
<proteinExistence type="predicted"/>
<evidence type="ECO:0000256" key="1">
    <source>
        <dbReference type="SAM" id="SignalP"/>
    </source>
</evidence>